<dbReference type="PANTHER" id="PTHR11328">
    <property type="entry name" value="MAJOR FACILITATOR SUPERFAMILY DOMAIN-CONTAINING PROTEIN"/>
    <property type="match status" value="1"/>
</dbReference>
<sequence>MLKQQASETREPATKQLSKLTIVGYGAGDLANNLAFTLSTTYLLLYYTDVAGISAAAAGTLFLLVRFFDAFADVFAGRIVDRTFHRKLGKFRPFILFGGLPLLIMSALTFSVPADWSHDGKLAYAYLTYAGLGLAYSMVNIPYGSLAGAMTQQPAERAKLGAARSCGSLIVGSGLLFFITPLTKQGAAQLQPLFTTLTITFVVVGMALYLMTVFTTREVVHREVPKVTFKQSLATLKGNRPLLMLCMSSLLMLTASTGLSTIQVYYLRDVLQNVSLAQPMAVINVVLAVVVIVLTPAMVRRWGKKALYLMAGGLVMLGSLMVMLTPHSLTYLAFTGLVVSLLGVQMMNIVVWALEADTVEYGEARTGVRTEGIIYSLFSFTRKMGQALGGAVMAYAIASAGYVRSETGQSDATIQGLQLAAGLVPLVLCALGMAIMRFYKLTDIAHAEIVAEIKARQAVSASEHSQAAVHVEGR</sequence>
<keyword evidence="5 6" id="KW-0472">Membrane</keyword>
<dbReference type="Proteomes" id="UP000643279">
    <property type="component" value="Unassembled WGS sequence"/>
</dbReference>
<dbReference type="SUPFAM" id="SSF103473">
    <property type="entry name" value="MFS general substrate transporter"/>
    <property type="match status" value="1"/>
</dbReference>
<evidence type="ECO:0000313" key="7">
    <source>
        <dbReference type="EMBL" id="GGH98155.1"/>
    </source>
</evidence>
<feature type="transmembrane region" description="Helical" evidence="6">
    <location>
        <begin position="93"/>
        <end position="114"/>
    </location>
</feature>
<dbReference type="PANTHER" id="PTHR11328:SF39">
    <property type="entry name" value="2,3-DIHYDROXYPROPANE-1-SULFONATE EXPORTER-RELATED"/>
    <property type="match status" value="1"/>
</dbReference>
<dbReference type="PROSITE" id="PS00872">
    <property type="entry name" value="NA_GALACTOSIDE_SYMP"/>
    <property type="match status" value="1"/>
</dbReference>
<dbReference type="EMBL" id="BMFW01000016">
    <property type="protein sequence ID" value="GGH98155.1"/>
    <property type="molecule type" value="Genomic_DNA"/>
</dbReference>
<dbReference type="InterPro" id="IPR018043">
    <property type="entry name" value="Na/Gal_symport_CS"/>
</dbReference>
<feature type="transmembrane region" description="Helical" evidence="6">
    <location>
        <begin position="279"/>
        <end position="299"/>
    </location>
</feature>
<evidence type="ECO:0000256" key="5">
    <source>
        <dbReference type="ARBA" id="ARBA00023136"/>
    </source>
</evidence>
<feature type="transmembrane region" description="Helical" evidence="6">
    <location>
        <begin position="51"/>
        <end position="72"/>
    </location>
</feature>
<evidence type="ECO:0000256" key="2">
    <source>
        <dbReference type="ARBA" id="ARBA00022475"/>
    </source>
</evidence>
<dbReference type="RefSeq" id="WP_188572385.1">
    <property type="nucleotide sequence ID" value="NZ_BMFW01000016.1"/>
</dbReference>
<comment type="subcellular location">
    <subcellularLocation>
        <location evidence="1">Cell membrane</location>
        <topology evidence="1">Multi-pass membrane protein</topology>
    </subcellularLocation>
</comment>
<dbReference type="NCBIfam" id="NF007353">
    <property type="entry name" value="PRK09848.1"/>
    <property type="match status" value="1"/>
</dbReference>
<evidence type="ECO:0000256" key="3">
    <source>
        <dbReference type="ARBA" id="ARBA00022692"/>
    </source>
</evidence>
<keyword evidence="3 6" id="KW-0812">Transmembrane</keyword>
<reference evidence="8" key="1">
    <citation type="journal article" date="2019" name="Int. J. Syst. Evol. Microbiol.">
        <title>The Global Catalogue of Microorganisms (GCM) 10K type strain sequencing project: providing services to taxonomists for standard genome sequencing and annotation.</title>
        <authorList>
            <consortium name="The Broad Institute Genomics Platform"/>
            <consortium name="The Broad Institute Genome Sequencing Center for Infectious Disease"/>
            <person name="Wu L."/>
            <person name="Ma J."/>
        </authorList>
    </citation>
    <scope>NUCLEOTIDE SEQUENCE [LARGE SCALE GENOMIC DNA]</scope>
    <source>
        <strain evidence="8">CGMCC 1.12778</strain>
    </source>
</reference>
<feature type="transmembrane region" description="Helical" evidence="6">
    <location>
        <begin position="387"/>
        <end position="405"/>
    </location>
</feature>
<protein>
    <submittedName>
        <fullName evidence="7">Glucuronide transporter</fullName>
    </submittedName>
</protein>
<feature type="transmembrane region" description="Helical" evidence="6">
    <location>
        <begin position="126"/>
        <end position="149"/>
    </location>
</feature>
<feature type="transmembrane region" description="Helical" evidence="6">
    <location>
        <begin position="306"/>
        <end position="325"/>
    </location>
</feature>
<dbReference type="NCBIfam" id="TIGR00792">
    <property type="entry name" value="gph"/>
    <property type="match status" value="1"/>
</dbReference>
<evidence type="ECO:0000313" key="8">
    <source>
        <dbReference type="Proteomes" id="UP000643279"/>
    </source>
</evidence>
<dbReference type="CDD" id="cd17332">
    <property type="entry name" value="MFS_MelB_like"/>
    <property type="match status" value="1"/>
</dbReference>
<proteinExistence type="predicted"/>
<feature type="transmembrane region" description="Helical" evidence="6">
    <location>
        <begin position="241"/>
        <end position="267"/>
    </location>
</feature>
<name>A0ABQ2AYF1_9MICC</name>
<evidence type="ECO:0000256" key="4">
    <source>
        <dbReference type="ARBA" id="ARBA00022989"/>
    </source>
</evidence>
<dbReference type="InterPro" id="IPR036259">
    <property type="entry name" value="MFS_trans_sf"/>
</dbReference>
<feature type="transmembrane region" description="Helical" evidence="6">
    <location>
        <begin position="417"/>
        <end position="439"/>
    </location>
</feature>
<keyword evidence="8" id="KW-1185">Reference proteome</keyword>
<dbReference type="Gene3D" id="1.20.1250.20">
    <property type="entry name" value="MFS general substrate transporter like domains"/>
    <property type="match status" value="2"/>
</dbReference>
<comment type="caution">
    <text evidence="7">The sequence shown here is derived from an EMBL/GenBank/DDBJ whole genome shotgun (WGS) entry which is preliminary data.</text>
</comment>
<dbReference type="Pfam" id="PF13347">
    <property type="entry name" value="MFS_2"/>
    <property type="match status" value="1"/>
</dbReference>
<organism evidence="7 8">
    <name type="scientific">Arthrobacter liuii</name>
    <dbReference type="NCBI Taxonomy" id="1476996"/>
    <lineage>
        <taxon>Bacteria</taxon>
        <taxon>Bacillati</taxon>
        <taxon>Actinomycetota</taxon>
        <taxon>Actinomycetes</taxon>
        <taxon>Micrococcales</taxon>
        <taxon>Micrococcaceae</taxon>
        <taxon>Arthrobacter</taxon>
    </lineage>
</organism>
<feature type="transmembrane region" description="Helical" evidence="6">
    <location>
        <begin position="20"/>
        <end position="45"/>
    </location>
</feature>
<feature type="transmembrane region" description="Helical" evidence="6">
    <location>
        <begin position="331"/>
        <end position="354"/>
    </location>
</feature>
<feature type="transmembrane region" description="Helical" evidence="6">
    <location>
        <begin position="161"/>
        <end position="179"/>
    </location>
</feature>
<feature type="transmembrane region" description="Helical" evidence="6">
    <location>
        <begin position="199"/>
        <end position="220"/>
    </location>
</feature>
<dbReference type="InterPro" id="IPR001927">
    <property type="entry name" value="Na/Gal_symport"/>
</dbReference>
<evidence type="ECO:0000256" key="6">
    <source>
        <dbReference type="SAM" id="Phobius"/>
    </source>
</evidence>
<keyword evidence="2" id="KW-1003">Cell membrane</keyword>
<keyword evidence="4 6" id="KW-1133">Transmembrane helix</keyword>
<evidence type="ECO:0000256" key="1">
    <source>
        <dbReference type="ARBA" id="ARBA00004651"/>
    </source>
</evidence>
<gene>
    <name evidence="7" type="primary">uidB</name>
    <name evidence="7" type="ORF">GCM10007170_30040</name>
</gene>
<dbReference type="InterPro" id="IPR039672">
    <property type="entry name" value="MFS_2"/>
</dbReference>
<accession>A0ABQ2AYF1</accession>